<accession>A0A066WPW6</accession>
<evidence type="ECO:0000256" key="6">
    <source>
        <dbReference type="ARBA" id="ARBA00022824"/>
    </source>
</evidence>
<keyword evidence="3" id="KW-0853">WD repeat</keyword>
<dbReference type="Pfam" id="PF12349">
    <property type="entry name" value="Sterol-sensing"/>
    <property type="match status" value="1"/>
</dbReference>
<evidence type="ECO:0000256" key="8">
    <source>
        <dbReference type="ARBA" id="ARBA00023034"/>
    </source>
</evidence>
<feature type="region of interest" description="Disordered" evidence="11">
    <location>
        <begin position="1247"/>
        <end position="1287"/>
    </location>
</feature>
<comment type="caution">
    <text evidence="14">The sequence shown here is derived from an EMBL/GenBank/DDBJ whole genome shotgun (WGS) entry which is preliminary data.</text>
</comment>
<dbReference type="HOGENOM" id="CLU_003290_0_0_1"/>
<evidence type="ECO:0000256" key="1">
    <source>
        <dbReference type="ARBA" id="ARBA00004586"/>
    </source>
</evidence>
<keyword evidence="5" id="KW-0677">Repeat</keyword>
<dbReference type="InterPro" id="IPR036322">
    <property type="entry name" value="WD40_repeat_dom_sf"/>
</dbReference>
<keyword evidence="7 12" id="KW-1133">Transmembrane helix</keyword>
<evidence type="ECO:0000256" key="10">
    <source>
        <dbReference type="ARBA" id="ARBA00023180"/>
    </source>
</evidence>
<dbReference type="GO" id="GO:0000139">
    <property type="term" value="C:Golgi membrane"/>
    <property type="evidence" value="ECO:0007669"/>
    <property type="project" value="UniProtKB-SubCell"/>
</dbReference>
<name>A0A066WPW6_TILAU</name>
<dbReference type="PROSITE" id="PS50156">
    <property type="entry name" value="SSD"/>
    <property type="match status" value="1"/>
</dbReference>
<evidence type="ECO:0000313" key="15">
    <source>
        <dbReference type="Proteomes" id="UP000027361"/>
    </source>
</evidence>
<dbReference type="InParanoid" id="A0A066WPW6"/>
<keyword evidence="4 12" id="KW-0812">Transmembrane</keyword>
<keyword evidence="8" id="KW-0333">Golgi apparatus</keyword>
<evidence type="ECO:0000256" key="11">
    <source>
        <dbReference type="SAM" id="MobiDB-lite"/>
    </source>
</evidence>
<keyword evidence="15" id="KW-1185">Reference proteome</keyword>
<evidence type="ECO:0000256" key="4">
    <source>
        <dbReference type="ARBA" id="ARBA00022692"/>
    </source>
</evidence>
<dbReference type="OrthoDB" id="6510177at2759"/>
<feature type="transmembrane region" description="Helical" evidence="12">
    <location>
        <begin position="483"/>
        <end position="512"/>
    </location>
</feature>
<keyword evidence="9 12" id="KW-0472">Membrane</keyword>
<feature type="transmembrane region" description="Helical" evidence="12">
    <location>
        <begin position="452"/>
        <end position="471"/>
    </location>
</feature>
<dbReference type="Proteomes" id="UP000027361">
    <property type="component" value="Unassembled WGS sequence"/>
</dbReference>
<organism evidence="14 15">
    <name type="scientific">Tilletiaria anomala (strain ATCC 24038 / CBS 436.72 / UBC 951)</name>
    <dbReference type="NCBI Taxonomy" id="1037660"/>
    <lineage>
        <taxon>Eukaryota</taxon>
        <taxon>Fungi</taxon>
        <taxon>Dikarya</taxon>
        <taxon>Basidiomycota</taxon>
        <taxon>Ustilaginomycotina</taxon>
        <taxon>Exobasidiomycetes</taxon>
        <taxon>Georgefischeriales</taxon>
        <taxon>Tilletiariaceae</taxon>
        <taxon>Tilletiaria</taxon>
    </lineage>
</organism>
<dbReference type="GO" id="GO:0032936">
    <property type="term" value="C:SREBP-SCAP complex"/>
    <property type="evidence" value="ECO:0007669"/>
    <property type="project" value="TreeGrafter"/>
</dbReference>
<feature type="domain" description="SSD" evidence="13">
    <location>
        <begin position="454"/>
        <end position="613"/>
    </location>
</feature>
<dbReference type="InterPro" id="IPR053958">
    <property type="entry name" value="HMGCR/SNAP/NPC1-like_SSD"/>
</dbReference>
<evidence type="ECO:0000313" key="14">
    <source>
        <dbReference type="EMBL" id="KDN53049.1"/>
    </source>
</evidence>
<feature type="transmembrane region" description="Helical" evidence="12">
    <location>
        <begin position="91"/>
        <end position="111"/>
    </location>
</feature>
<keyword evidence="10" id="KW-0325">Glycoprotein</keyword>
<feature type="compositionally biased region" description="Polar residues" evidence="11">
    <location>
        <begin position="19"/>
        <end position="53"/>
    </location>
</feature>
<feature type="compositionally biased region" description="Polar residues" evidence="11">
    <location>
        <begin position="1204"/>
        <end position="1216"/>
    </location>
</feature>
<dbReference type="STRING" id="1037660.A0A066WPW6"/>
<protein>
    <recommendedName>
        <fullName evidence="13">SSD domain-containing protein</fullName>
    </recommendedName>
</protein>
<dbReference type="InterPro" id="IPR030225">
    <property type="entry name" value="SCAP"/>
</dbReference>
<dbReference type="GeneID" id="25266301"/>
<dbReference type="PANTHER" id="PTHR46378:SF1">
    <property type="entry name" value="STEROL REGULATORY ELEMENT-BINDING PROTEIN CLEAVAGE-ACTIVATING PROTEIN"/>
    <property type="match status" value="1"/>
</dbReference>
<feature type="region of interest" description="Disordered" evidence="11">
    <location>
        <begin position="18"/>
        <end position="66"/>
    </location>
</feature>
<evidence type="ECO:0000256" key="5">
    <source>
        <dbReference type="ARBA" id="ARBA00022737"/>
    </source>
</evidence>
<dbReference type="PANTHER" id="PTHR46378">
    <property type="entry name" value="STEROL REGULATORY ELEMENT-BINDING PROTEIN CLEAVAGE-ACTIVATING PROTEIN"/>
    <property type="match status" value="1"/>
</dbReference>
<feature type="transmembrane region" description="Helical" evidence="12">
    <location>
        <begin position="551"/>
        <end position="578"/>
    </location>
</feature>
<dbReference type="GO" id="GO:0032933">
    <property type="term" value="P:SREBP signaling pathway"/>
    <property type="evidence" value="ECO:0007669"/>
    <property type="project" value="InterPro"/>
</dbReference>
<keyword evidence="6" id="KW-0256">Endoplasmic reticulum</keyword>
<feature type="transmembrane region" description="Helical" evidence="12">
    <location>
        <begin position="682"/>
        <end position="699"/>
    </location>
</feature>
<evidence type="ECO:0000259" key="13">
    <source>
        <dbReference type="PROSITE" id="PS50156"/>
    </source>
</evidence>
<evidence type="ECO:0000256" key="3">
    <source>
        <dbReference type="ARBA" id="ARBA00022574"/>
    </source>
</evidence>
<dbReference type="GO" id="GO:0045540">
    <property type="term" value="P:regulation of cholesterol biosynthetic process"/>
    <property type="evidence" value="ECO:0007669"/>
    <property type="project" value="TreeGrafter"/>
</dbReference>
<feature type="compositionally biased region" description="Basic and acidic residues" evidence="11">
    <location>
        <begin position="211"/>
        <end position="231"/>
    </location>
</feature>
<dbReference type="GO" id="GO:0005789">
    <property type="term" value="C:endoplasmic reticulum membrane"/>
    <property type="evidence" value="ECO:0007669"/>
    <property type="project" value="UniProtKB-SubCell"/>
</dbReference>
<reference evidence="14 15" key="1">
    <citation type="submission" date="2014-05" db="EMBL/GenBank/DDBJ databases">
        <title>Draft genome sequence of a rare smut relative, Tilletiaria anomala UBC 951.</title>
        <authorList>
            <consortium name="DOE Joint Genome Institute"/>
            <person name="Toome M."/>
            <person name="Kuo A."/>
            <person name="Henrissat B."/>
            <person name="Lipzen A."/>
            <person name="Tritt A."/>
            <person name="Yoshinaga Y."/>
            <person name="Zane M."/>
            <person name="Barry K."/>
            <person name="Grigoriev I.V."/>
            <person name="Spatafora J.W."/>
            <person name="Aimea M.C."/>
        </authorList>
    </citation>
    <scope>NUCLEOTIDE SEQUENCE [LARGE SCALE GENOMIC DNA]</scope>
    <source>
        <strain evidence="14 15">UBC 951</strain>
    </source>
</reference>
<feature type="region of interest" description="Disordered" evidence="11">
    <location>
        <begin position="206"/>
        <end position="231"/>
    </location>
</feature>
<evidence type="ECO:0000256" key="12">
    <source>
        <dbReference type="SAM" id="Phobius"/>
    </source>
</evidence>
<sequence>MILPTRVGAAASADPFVNASRSSTTDSSGWGSYGKNGSSRPKASPTRLSTSVSRRGRRHKRKPWPSRASDMLSKAFYSHGQRISRHQIRTLLVCSLVICSLFYPAAGIFLWSSKGGPGMMRGDASALWQSLSTPLLDSFASSERRHYNSLRDLRMIWDDADDLRAVDPRDAAMIFSKDTAEVCFSGDQPRTANTEPHPLFPFGGLPDILGDGDRGDNDPDREAKTETRLGKPERQPLCRSVRVEHVFLTTDDVLGGRGSRFGVLDTTILQSALSLQRAIEDHMWSQTLNESLSETSFARKAPLMCIQARTLDPAPSDMHRGSRCLSLSPLDYWTSSMAQLSSDAEPHQTLRNNEQHINYKGVPLAIPSTLSGRWHLFNKFPRAEYLAMTFFLDAEGEGGSDIGKEGHSDAHRAWVQMLSNITGGRVTLIGADQRQSKELLLQFRPSRDRVITIPRVLLTIGYIALVIYISRSLVGIKRVHSRFGLIFTGAIELIIAMIMSISVCSLLGIRLALVPWEIMPFVILVVGSENMFVLTKAMVSTPVSLPVSTRMALGLASVGVSITLTVASDVLLISVIASVTPVAAVREFCIFAICLLIMDWFLQITFFVTILSVDMQRLELADILTQGGKDDTLSAEPVKPRPSAPMHDVNGLSNDRFRSRKSPQGIVQLGARAIWRARTARTASLSLLLALMFGLYLYYGTGYVLEQPTYSLKHASIASATTNASALGFDPIAHLATGDDVSVDLAPWWTHSPSATLWQSINPDGAAHVRLIVEPWSIVSLWSARRQAPRPSSLARSFAGWALFRPRIRAIIWLLKIVFLPISATTALLWVLLLYLLKDTELLEAQRDKDRPLQDNTLWSHDGSMSRIDETFDVRLHQKQMSADVQLIAESPKFLAIVDLIGSISIGPKEPLPGIASSIWTRLSSTLSSELRSQQDVVTSVCLDETLGVALFGTRLGRIHIISLFRGTQQPGIASPSPEGNATGITWLSTVSKGHTEVCATRTLIVAAHSDGSLREHEVSGNGPTVVAPADMSTPWTGFEMPMSCLQVDSNVHADEYTAVALASLSGRVVVYVHTRLSGQWARLASLELGSGQVARSAALLSRGRVLPSPAVSDHSDMAVSDLSHLQSVLIGTNAGILRVFGVFGKTPTHSLDLGGGSISRIMLPTTTNTSDRYVLAAIATRSHIWFVKIWSIGSMSTSMSSSALDTKTSPYNSLSGPPKTPTKLRPPLSNGAYVVGLNSGEDASLRSPTTDLAYPMSTHGSRNRRASSYAMRTERSNGGLDTDSDEPISIAGVTSCNRGSADVVDHYLVGIRRSKLQVSPADYFSQDPDPSRSRWQVFAVDLHKPLEVANGEAKIASASVSLEEVQLLQDLPIFSRSTDAADLLAFADIRQVQSSADKQSLFFAFGNVIGEIVPFDQGHRAVQNPSQRLKSP</sequence>
<comment type="subcellular location">
    <subcellularLocation>
        <location evidence="1">Endoplasmic reticulum membrane</location>
    </subcellularLocation>
    <subcellularLocation>
        <location evidence="2">Golgi apparatus membrane</location>
        <topology evidence="2">Multi-pass membrane protein</topology>
    </subcellularLocation>
</comment>
<evidence type="ECO:0000256" key="9">
    <source>
        <dbReference type="ARBA" id="ARBA00023136"/>
    </source>
</evidence>
<feature type="compositionally biased region" description="Basic residues" evidence="11">
    <location>
        <begin position="54"/>
        <end position="64"/>
    </location>
</feature>
<dbReference type="GO" id="GO:0032934">
    <property type="term" value="F:sterol binding"/>
    <property type="evidence" value="ECO:0007669"/>
    <property type="project" value="InterPro"/>
</dbReference>
<feature type="transmembrane region" description="Helical" evidence="12">
    <location>
        <begin position="590"/>
        <end position="613"/>
    </location>
</feature>
<evidence type="ECO:0000256" key="2">
    <source>
        <dbReference type="ARBA" id="ARBA00004653"/>
    </source>
</evidence>
<dbReference type="EMBL" id="JMSN01000004">
    <property type="protein sequence ID" value="KDN53049.1"/>
    <property type="molecule type" value="Genomic_DNA"/>
</dbReference>
<gene>
    <name evidence="14" type="ORF">K437DRAFT_271841</name>
</gene>
<dbReference type="InterPro" id="IPR000731">
    <property type="entry name" value="SSD"/>
</dbReference>
<dbReference type="SUPFAM" id="SSF50978">
    <property type="entry name" value="WD40 repeat-like"/>
    <property type="match status" value="1"/>
</dbReference>
<evidence type="ECO:0000256" key="7">
    <source>
        <dbReference type="ARBA" id="ARBA00022989"/>
    </source>
</evidence>
<proteinExistence type="predicted"/>
<feature type="region of interest" description="Disordered" evidence="11">
    <location>
        <begin position="1202"/>
        <end position="1228"/>
    </location>
</feature>
<dbReference type="RefSeq" id="XP_013245888.1">
    <property type="nucleotide sequence ID" value="XM_013390434.1"/>
</dbReference>
<feature type="transmembrane region" description="Helical" evidence="12">
    <location>
        <begin position="810"/>
        <end position="837"/>
    </location>
</feature>